<evidence type="ECO:0000313" key="3">
    <source>
        <dbReference type="EMBL" id="MBH5321223.1"/>
    </source>
</evidence>
<feature type="compositionally biased region" description="Basic and acidic residues" evidence="1">
    <location>
        <begin position="212"/>
        <end position="235"/>
    </location>
</feature>
<comment type="caution">
    <text evidence="3">The sequence shown here is derived from an EMBL/GenBank/DDBJ whole genome shotgun (WGS) entry which is preliminary data.</text>
</comment>
<feature type="compositionally biased region" description="Low complexity" evidence="1">
    <location>
        <begin position="583"/>
        <end position="594"/>
    </location>
</feature>
<dbReference type="RefSeq" id="WP_197919905.1">
    <property type="nucleotide sequence ID" value="NZ_CAWPTA010000006.1"/>
</dbReference>
<feature type="transmembrane region" description="Helical" evidence="2">
    <location>
        <begin position="25"/>
        <end position="46"/>
    </location>
</feature>
<evidence type="ECO:0000256" key="2">
    <source>
        <dbReference type="SAM" id="Phobius"/>
    </source>
</evidence>
<feature type="compositionally biased region" description="Polar residues" evidence="1">
    <location>
        <begin position="299"/>
        <end position="313"/>
    </location>
</feature>
<keyword evidence="4" id="KW-1185">Reference proteome</keyword>
<feature type="region of interest" description="Disordered" evidence="1">
    <location>
        <begin position="421"/>
        <end position="600"/>
    </location>
</feature>
<gene>
    <name evidence="3" type="ORF">I5L03_01330</name>
</gene>
<sequence>MASMPIEQKHTSRGGSRPPVSAHPAFPAVVALWFAALLGLGSLILPGALIERLVSASGIASLIPAAAPPLGFTARAAIALAATILGALIGLVAARRVARARTSNDMDDDLLEDLDLEDSGHKPFNAEMDLEEDGIEPDADEVEPIQEVQGDAPKKRRRALAMQEVEGPSEFLMAAPLPGSDELGHDILLDDLLDLDADAAFEEVEVTGPAEASEHRPERQEFIAPKEEPAERFVDESNEAAPEPLHFSPPSMARLEEDGEVENDVRPFDLPTAYEPDAADESSVEESGDTDESFEDSMTDQQFFDSDPETSFVTEDAEPDQANATADEDSVENDGLVQLVQKLGNTLEKHREWSAKRAAEATAPVHAAFDPSNEVGDDPAPVPQMFEAAPQAEPAESAPAVPQVFEAAPPEDAAEAMAAYFSKPTDSDPEHPTVPRPAPGEAYAPLSANMRLGEDVEDEDDDDLDEIGASFSLPLKQQVTAPEPQTATPTPRPAFDIPPPSPSLHQPATETDDTSDGEDSDTAVQSTDHSRDAAYGSLSSVSNPFKQNASEFVRIEDAEPAADAPRPAVVFPHQETRQSEPVANAAPASQARKAASNDDNERALREALMNLQRMGK</sequence>
<protein>
    <submittedName>
        <fullName evidence="3">Uncharacterized protein</fullName>
    </submittedName>
</protein>
<keyword evidence="2" id="KW-0472">Membrane</keyword>
<feature type="transmembrane region" description="Helical" evidence="2">
    <location>
        <begin position="76"/>
        <end position="94"/>
    </location>
</feature>
<feature type="compositionally biased region" description="Pro residues" evidence="1">
    <location>
        <begin position="490"/>
        <end position="502"/>
    </location>
</feature>
<evidence type="ECO:0000313" key="4">
    <source>
        <dbReference type="Proteomes" id="UP000602442"/>
    </source>
</evidence>
<feature type="compositionally biased region" description="Acidic residues" evidence="1">
    <location>
        <begin position="277"/>
        <end position="298"/>
    </location>
</feature>
<proteinExistence type="predicted"/>
<reference evidence="3 4" key="1">
    <citation type="submission" date="2020-11" db="EMBL/GenBank/DDBJ databases">
        <title>Erythrobacter sediminis sp. nov., a marine bacterium from a tidal flat of Garorim Bay.</title>
        <authorList>
            <person name="Kim D."/>
            <person name="Yoo Y."/>
            <person name="Kim J.-J."/>
        </authorList>
    </citation>
    <scope>NUCLEOTIDE SEQUENCE [LARGE SCALE GENOMIC DNA]</scope>
    <source>
        <strain evidence="3 4">JGD-13</strain>
    </source>
</reference>
<evidence type="ECO:0000256" key="1">
    <source>
        <dbReference type="SAM" id="MobiDB-lite"/>
    </source>
</evidence>
<name>A0ABS0MZT8_9SPHN</name>
<feature type="region of interest" description="Disordered" evidence="1">
    <location>
        <begin position="203"/>
        <end position="333"/>
    </location>
</feature>
<organism evidence="3 4">
    <name type="scientific">Aurantiacibacter sediminis</name>
    <dbReference type="NCBI Taxonomy" id="2793064"/>
    <lineage>
        <taxon>Bacteria</taxon>
        <taxon>Pseudomonadati</taxon>
        <taxon>Pseudomonadota</taxon>
        <taxon>Alphaproteobacteria</taxon>
        <taxon>Sphingomonadales</taxon>
        <taxon>Erythrobacteraceae</taxon>
        <taxon>Aurantiacibacter</taxon>
    </lineage>
</organism>
<dbReference type="Proteomes" id="UP000602442">
    <property type="component" value="Unassembled WGS sequence"/>
</dbReference>
<feature type="compositionally biased region" description="Polar residues" evidence="1">
    <location>
        <begin position="537"/>
        <end position="550"/>
    </location>
</feature>
<dbReference type="EMBL" id="JAEANY010000001">
    <property type="protein sequence ID" value="MBH5321223.1"/>
    <property type="molecule type" value="Genomic_DNA"/>
</dbReference>
<feature type="region of interest" description="Disordered" evidence="1">
    <location>
        <begin position="1"/>
        <end position="20"/>
    </location>
</feature>
<keyword evidence="2" id="KW-0812">Transmembrane</keyword>
<keyword evidence="2" id="KW-1133">Transmembrane helix</keyword>
<feature type="compositionally biased region" description="Acidic residues" evidence="1">
    <location>
        <begin position="455"/>
        <end position="466"/>
    </location>
</feature>
<accession>A0ABS0MZT8</accession>
<feature type="compositionally biased region" description="Acidic residues" evidence="1">
    <location>
        <begin position="510"/>
        <end position="521"/>
    </location>
</feature>
<feature type="compositionally biased region" description="Low complexity" evidence="1">
    <location>
        <begin position="477"/>
        <end position="489"/>
    </location>
</feature>